<feature type="domain" description="FAD-binding PCMH-type" evidence="1">
    <location>
        <begin position="30"/>
        <end position="156"/>
    </location>
</feature>
<feature type="non-terminal residue" evidence="2">
    <location>
        <position position="156"/>
    </location>
</feature>
<sequence>MDKNLNPKISGDIRTDLKTRMIYGTDASIYQIIPIGVAFPKSKDDLQQIMLYAFDKEISITPRGGGTSLGGQTVGEGLIIDFSMYMNKVLDFNPEENWVEVQPGIILDELNKYMEHANKIFGPDPSTSNRGNIGGAIGNNSCGAHSLLWGKTIDNV</sequence>
<reference evidence="2" key="1">
    <citation type="submission" date="2018-05" db="EMBL/GenBank/DDBJ databases">
        <authorList>
            <person name="Lanie J.A."/>
            <person name="Ng W.-L."/>
            <person name="Kazmierczak K.M."/>
            <person name="Andrzejewski T.M."/>
            <person name="Davidsen T.M."/>
            <person name="Wayne K.J."/>
            <person name="Tettelin H."/>
            <person name="Glass J.I."/>
            <person name="Rusch D."/>
            <person name="Podicherti R."/>
            <person name="Tsui H.-C.T."/>
            <person name="Winkler M.E."/>
        </authorList>
    </citation>
    <scope>NUCLEOTIDE SEQUENCE</scope>
</reference>
<dbReference type="Gene3D" id="3.30.465.10">
    <property type="match status" value="1"/>
</dbReference>
<accession>A0A382XI82</accession>
<dbReference type="InterPro" id="IPR006094">
    <property type="entry name" value="Oxid_FAD_bind_N"/>
</dbReference>
<dbReference type="GO" id="GO:0004458">
    <property type="term" value="F:D-lactate dehydrogenase (cytochrome) activity"/>
    <property type="evidence" value="ECO:0007669"/>
    <property type="project" value="TreeGrafter"/>
</dbReference>
<organism evidence="2">
    <name type="scientific">marine metagenome</name>
    <dbReference type="NCBI Taxonomy" id="408172"/>
    <lineage>
        <taxon>unclassified sequences</taxon>
        <taxon>metagenomes</taxon>
        <taxon>ecological metagenomes</taxon>
    </lineage>
</organism>
<proteinExistence type="predicted"/>
<dbReference type="GO" id="GO:0008720">
    <property type="term" value="F:D-lactate dehydrogenase (NAD+) activity"/>
    <property type="evidence" value="ECO:0007669"/>
    <property type="project" value="TreeGrafter"/>
</dbReference>
<dbReference type="InterPro" id="IPR036318">
    <property type="entry name" value="FAD-bd_PCMH-like_sf"/>
</dbReference>
<dbReference type="PANTHER" id="PTHR11748">
    <property type="entry name" value="D-LACTATE DEHYDROGENASE"/>
    <property type="match status" value="1"/>
</dbReference>
<dbReference type="InterPro" id="IPR016166">
    <property type="entry name" value="FAD-bd_PCMH"/>
</dbReference>
<dbReference type="InterPro" id="IPR016169">
    <property type="entry name" value="FAD-bd_PCMH_sub2"/>
</dbReference>
<dbReference type="EMBL" id="UINC01167824">
    <property type="protein sequence ID" value="SVD70534.1"/>
    <property type="molecule type" value="Genomic_DNA"/>
</dbReference>
<dbReference type="AlphaFoldDB" id="A0A382XI82"/>
<evidence type="ECO:0000313" key="2">
    <source>
        <dbReference type="EMBL" id="SVD70534.1"/>
    </source>
</evidence>
<dbReference type="GO" id="GO:0071949">
    <property type="term" value="F:FAD binding"/>
    <property type="evidence" value="ECO:0007669"/>
    <property type="project" value="InterPro"/>
</dbReference>
<evidence type="ECO:0000259" key="1">
    <source>
        <dbReference type="PROSITE" id="PS51387"/>
    </source>
</evidence>
<dbReference type="Pfam" id="PF01565">
    <property type="entry name" value="FAD_binding_4"/>
    <property type="match status" value="1"/>
</dbReference>
<name>A0A382XI82_9ZZZZ</name>
<dbReference type="PROSITE" id="PS51387">
    <property type="entry name" value="FAD_PCMH"/>
    <property type="match status" value="1"/>
</dbReference>
<protein>
    <recommendedName>
        <fullName evidence="1">FAD-binding PCMH-type domain-containing protein</fullName>
    </recommendedName>
</protein>
<dbReference type="PANTHER" id="PTHR11748:SF119">
    <property type="entry name" value="D-2-HYDROXYGLUTARATE DEHYDROGENASE"/>
    <property type="match status" value="1"/>
</dbReference>
<gene>
    <name evidence="2" type="ORF">METZ01_LOCUS423388</name>
</gene>
<dbReference type="SUPFAM" id="SSF56176">
    <property type="entry name" value="FAD-binding/transporter-associated domain-like"/>
    <property type="match status" value="1"/>
</dbReference>
<dbReference type="GO" id="GO:1903457">
    <property type="term" value="P:lactate catabolic process"/>
    <property type="evidence" value="ECO:0007669"/>
    <property type="project" value="TreeGrafter"/>
</dbReference>